<organism evidence="1">
    <name type="scientific">uncultured prokaryote</name>
    <dbReference type="NCBI Taxonomy" id="198431"/>
    <lineage>
        <taxon>unclassified sequences</taxon>
        <taxon>environmental samples</taxon>
    </lineage>
</organism>
<reference evidence="1" key="1">
    <citation type="submission" date="2015-06" db="EMBL/GenBank/DDBJ databases">
        <authorList>
            <person name="Joergensen T."/>
        </authorList>
    </citation>
    <scope>NUCLEOTIDE SEQUENCE</scope>
    <source>
        <strain evidence="1">RGFK1470</strain>
    </source>
</reference>
<sequence>MYSIHTHTSMSLSGHVTIQTTTLRNTVAERTWSRSLRVPSELELDESLAIRIYRAATDCVIDECMRPGLF</sequence>
<accession>A0A0H5Q7D0</accession>
<dbReference type="AlphaFoldDB" id="A0A0H5Q7D0"/>
<protein>
    <submittedName>
        <fullName evidence="1">Uncharacterized protein</fullName>
    </submittedName>
</protein>
<evidence type="ECO:0000313" key="1">
    <source>
        <dbReference type="EMBL" id="CRY97295.1"/>
    </source>
</evidence>
<proteinExistence type="predicted"/>
<reference evidence="1" key="2">
    <citation type="submission" date="2015-07" db="EMBL/GenBank/DDBJ databases">
        <title>Plasmids, circular viruses and viroids from rat gut.</title>
        <authorList>
            <person name="Jorgensen T.J."/>
            <person name="Hansen M.A."/>
            <person name="Xu Z."/>
            <person name="Tabak M.A."/>
            <person name="Sorensen S.J."/>
            <person name="Hansen L.H."/>
        </authorList>
    </citation>
    <scope>NUCLEOTIDE SEQUENCE</scope>
    <source>
        <strain evidence="1">RGFK1470</strain>
    </source>
</reference>
<name>A0A0H5Q7D0_9ZZZZ</name>
<dbReference type="EMBL" id="LN854011">
    <property type="protein sequence ID" value="CRY97295.1"/>
    <property type="molecule type" value="Genomic_DNA"/>
</dbReference>